<dbReference type="InterPro" id="IPR005627">
    <property type="entry name" value="CutC-like"/>
</dbReference>
<dbReference type="EMBL" id="ABCS01000121">
    <property type="protein sequence ID" value="EDM74652.1"/>
    <property type="molecule type" value="Genomic_DNA"/>
</dbReference>
<dbReference type="eggNOG" id="COG3142">
    <property type="taxonomic scope" value="Bacteria"/>
</dbReference>
<evidence type="ECO:0000256" key="2">
    <source>
        <dbReference type="ARBA" id="ARBA00019014"/>
    </source>
</evidence>
<dbReference type="SUPFAM" id="SSF110395">
    <property type="entry name" value="CutC-like"/>
    <property type="match status" value="1"/>
</dbReference>
<evidence type="ECO:0000256" key="3">
    <source>
        <dbReference type="SAM" id="MobiDB-lite"/>
    </source>
</evidence>
<feature type="compositionally biased region" description="Basic and acidic residues" evidence="3">
    <location>
        <begin position="73"/>
        <end position="94"/>
    </location>
</feature>
<dbReference type="Gene3D" id="3.20.20.380">
    <property type="entry name" value="Copper homeostasis (CutC) domain"/>
    <property type="match status" value="1"/>
</dbReference>
<accession>A6GHM8</accession>
<feature type="non-terminal residue" evidence="4">
    <location>
        <position position="1"/>
    </location>
</feature>
<dbReference type="InterPro" id="IPR036822">
    <property type="entry name" value="CutC-like_dom_sf"/>
</dbReference>
<dbReference type="AlphaFoldDB" id="A6GHM8"/>
<dbReference type="STRING" id="391625.PPSIR1_37814"/>
<protein>
    <recommendedName>
        <fullName evidence="2">Copper homeostasis protein cutC homolog</fullName>
    </recommendedName>
</protein>
<organism evidence="4 5">
    <name type="scientific">Plesiocystis pacifica SIR-1</name>
    <dbReference type="NCBI Taxonomy" id="391625"/>
    <lineage>
        <taxon>Bacteria</taxon>
        <taxon>Pseudomonadati</taxon>
        <taxon>Myxococcota</taxon>
        <taxon>Polyangia</taxon>
        <taxon>Nannocystales</taxon>
        <taxon>Nannocystaceae</taxon>
        <taxon>Plesiocystis</taxon>
    </lineage>
</organism>
<sequence length="113" mass="11810">ALELAVELGCARILSSGQASSALDGAPLLARLVEAAAGRVAIMAGAGVNASTVDALLDQVWPDELHASCKVREPGAFAERRGGPRDTDFGRQRTDPAGVQALRERIARREPPP</sequence>
<gene>
    <name evidence="4" type="ORF">PPSIR1_37814</name>
</gene>
<dbReference type="Pfam" id="PF03932">
    <property type="entry name" value="CutC"/>
    <property type="match status" value="1"/>
</dbReference>
<feature type="region of interest" description="Disordered" evidence="3">
    <location>
        <begin position="73"/>
        <end position="113"/>
    </location>
</feature>
<keyword evidence="5" id="KW-1185">Reference proteome</keyword>
<feature type="compositionally biased region" description="Basic and acidic residues" evidence="3">
    <location>
        <begin position="102"/>
        <end position="113"/>
    </location>
</feature>
<comment type="similarity">
    <text evidence="1">Belongs to the CutC family.</text>
</comment>
<dbReference type="RefSeq" id="WP_006976215.1">
    <property type="nucleotide sequence ID" value="NZ_ABCS01000121.1"/>
</dbReference>
<dbReference type="PANTHER" id="PTHR12598">
    <property type="entry name" value="COPPER HOMEOSTASIS PROTEIN CUTC"/>
    <property type="match status" value="1"/>
</dbReference>
<reference evidence="4 5" key="1">
    <citation type="submission" date="2007-06" db="EMBL/GenBank/DDBJ databases">
        <authorList>
            <person name="Shimkets L."/>
            <person name="Ferriera S."/>
            <person name="Johnson J."/>
            <person name="Kravitz S."/>
            <person name="Beeson K."/>
            <person name="Sutton G."/>
            <person name="Rogers Y.-H."/>
            <person name="Friedman R."/>
            <person name="Frazier M."/>
            <person name="Venter J.C."/>
        </authorList>
    </citation>
    <scope>NUCLEOTIDE SEQUENCE [LARGE SCALE GENOMIC DNA]</scope>
    <source>
        <strain evidence="4 5">SIR-1</strain>
    </source>
</reference>
<proteinExistence type="inferred from homology"/>
<evidence type="ECO:0000256" key="1">
    <source>
        <dbReference type="ARBA" id="ARBA00007768"/>
    </source>
</evidence>
<evidence type="ECO:0000313" key="5">
    <source>
        <dbReference type="Proteomes" id="UP000005801"/>
    </source>
</evidence>
<dbReference type="GO" id="GO:0005507">
    <property type="term" value="F:copper ion binding"/>
    <property type="evidence" value="ECO:0007669"/>
    <property type="project" value="TreeGrafter"/>
</dbReference>
<evidence type="ECO:0000313" key="4">
    <source>
        <dbReference type="EMBL" id="EDM74652.1"/>
    </source>
</evidence>
<dbReference type="PANTHER" id="PTHR12598:SF0">
    <property type="entry name" value="COPPER HOMEOSTASIS PROTEIN CUTC HOMOLOG"/>
    <property type="match status" value="1"/>
</dbReference>
<name>A6GHM8_9BACT</name>
<comment type="caution">
    <text evidence="4">The sequence shown here is derived from an EMBL/GenBank/DDBJ whole genome shotgun (WGS) entry which is preliminary data.</text>
</comment>
<dbReference type="Proteomes" id="UP000005801">
    <property type="component" value="Unassembled WGS sequence"/>
</dbReference>